<dbReference type="KEGG" id="sli:Slin_4827"/>
<dbReference type="Proteomes" id="UP000002028">
    <property type="component" value="Chromosome"/>
</dbReference>
<evidence type="ECO:0000313" key="3">
    <source>
        <dbReference type="EMBL" id="ADB40805.1"/>
    </source>
</evidence>
<dbReference type="EMBL" id="CP001769">
    <property type="protein sequence ID" value="ADB40805.1"/>
    <property type="molecule type" value="Genomic_DNA"/>
</dbReference>
<proteinExistence type="predicted"/>
<dbReference type="AlphaFoldDB" id="D2QQM4"/>
<organism evidence="3 4">
    <name type="scientific">Spirosoma linguale (strain ATCC 33905 / DSM 74 / LMG 10896 / Claus 1)</name>
    <dbReference type="NCBI Taxonomy" id="504472"/>
    <lineage>
        <taxon>Bacteria</taxon>
        <taxon>Pseudomonadati</taxon>
        <taxon>Bacteroidota</taxon>
        <taxon>Cytophagia</taxon>
        <taxon>Cytophagales</taxon>
        <taxon>Cytophagaceae</taxon>
        <taxon>Spirosoma</taxon>
    </lineage>
</organism>
<evidence type="ECO:0000256" key="2">
    <source>
        <dbReference type="SAM" id="SignalP"/>
    </source>
</evidence>
<evidence type="ECO:0000313" key="4">
    <source>
        <dbReference type="Proteomes" id="UP000002028"/>
    </source>
</evidence>
<evidence type="ECO:0000256" key="1">
    <source>
        <dbReference type="SAM" id="MobiDB-lite"/>
    </source>
</evidence>
<dbReference type="STRING" id="504472.Slin_4827"/>
<feature type="chain" id="PRO_5003034157" description="Collagen triple helix repeat protein" evidence="2">
    <location>
        <begin position="33"/>
        <end position="204"/>
    </location>
</feature>
<keyword evidence="4" id="KW-1185">Reference proteome</keyword>
<dbReference type="HOGENOM" id="CLU_1342559_0_0_10"/>
<keyword evidence="2" id="KW-0732">Signal</keyword>
<protein>
    <recommendedName>
        <fullName evidence="5">Collagen triple helix repeat protein</fullName>
    </recommendedName>
</protein>
<gene>
    <name evidence="3" type="ordered locus">Slin_4827</name>
</gene>
<evidence type="ECO:0008006" key="5">
    <source>
        <dbReference type="Google" id="ProtNLM"/>
    </source>
</evidence>
<reference evidence="3 4" key="1">
    <citation type="journal article" date="2010" name="Stand. Genomic Sci.">
        <title>Complete genome sequence of Spirosoma linguale type strain (1).</title>
        <authorList>
            <person name="Lail K."/>
            <person name="Sikorski J."/>
            <person name="Saunders E."/>
            <person name="Lapidus A."/>
            <person name="Glavina Del Rio T."/>
            <person name="Copeland A."/>
            <person name="Tice H."/>
            <person name="Cheng J.-F."/>
            <person name="Lucas S."/>
            <person name="Nolan M."/>
            <person name="Bruce D."/>
            <person name="Goodwin L."/>
            <person name="Pitluck S."/>
            <person name="Ivanova N."/>
            <person name="Mavromatis K."/>
            <person name="Ovchinnikova G."/>
            <person name="Pati A."/>
            <person name="Chen A."/>
            <person name="Palaniappan K."/>
            <person name="Land M."/>
            <person name="Hauser L."/>
            <person name="Chang Y.-J."/>
            <person name="Jeffries C.D."/>
            <person name="Chain P."/>
            <person name="Brettin T."/>
            <person name="Detter J.C."/>
            <person name="Schuetze A."/>
            <person name="Rohde M."/>
            <person name="Tindall B.J."/>
            <person name="Goeker M."/>
            <person name="Bristow J."/>
            <person name="Eisen J.A."/>
            <person name="Markowitz V."/>
            <person name="Hugenholtz P."/>
            <person name="Kyrpides N.C."/>
            <person name="Klenk H.-P."/>
            <person name="Chen F."/>
        </authorList>
    </citation>
    <scope>NUCLEOTIDE SEQUENCE [LARGE SCALE GENOMIC DNA]</scope>
    <source>
        <strain evidence="4">ATCC 33905 / DSM 74 / LMG 10896 / Claus 1</strain>
    </source>
</reference>
<sequence length="204" mass="21616">MSINPILMKTYRSICFLALLIGLLLPSCKGPAGDPGPVGATGTTGNPGPTGATGPAGPKGDAGNANVQLFLFNTPKTFGYVYSQSELTDWIDQRDYTIPVSSDVLAKSVVLVYCQKTFGQFSSAQTFQLPVTFPTAGDGSLQYLIESGNGTSTIRVFRPTGTTTFSIVLRVVVIPASTITNGRLPAKANDYQQVLKLFNLSDKP</sequence>
<accession>D2QQM4</accession>
<feature type="signal peptide" evidence="2">
    <location>
        <begin position="1"/>
        <end position="32"/>
    </location>
</feature>
<feature type="region of interest" description="Disordered" evidence="1">
    <location>
        <begin position="36"/>
        <end position="59"/>
    </location>
</feature>
<name>D2QQM4_SPILD</name>